<keyword evidence="3" id="KW-1003">Cell membrane</keyword>
<evidence type="ECO:0000256" key="10">
    <source>
        <dbReference type="SAM" id="Phobius"/>
    </source>
</evidence>
<keyword evidence="7 10" id="KW-1133">Transmembrane helix</keyword>
<evidence type="ECO:0000256" key="1">
    <source>
        <dbReference type="ARBA" id="ARBA00004241"/>
    </source>
</evidence>
<reference evidence="12 13" key="1">
    <citation type="submission" date="2019-07" db="EMBL/GenBank/DDBJ databases">
        <title>Whole genome shotgun sequence of Aneurinibacillus danicus NBRC 102444.</title>
        <authorList>
            <person name="Hosoyama A."/>
            <person name="Uohara A."/>
            <person name="Ohji S."/>
            <person name="Ichikawa N."/>
        </authorList>
    </citation>
    <scope>NUCLEOTIDE SEQUENCE [LARGE SCALE GENOMIC DNA]</scope>
    <source>
        <strain evidence="12 13">NBRC 102444</strain>
    </source>
</reference>
<dbReference type="NCBIfam" id="TIGR02532">
    <property type="entry name" value="IV_pilin_GFxxxE"/>
    <property type="match status" value="1"/>
</dbReference>
<dbReference type="GO" id="GO:0009986">
    <property type="term" value="C:cell surface"/>
    <property type="evidence" value="ECO:0007669"/>
    <property type="project" value="UniProtKB-SubCell"/>
</dbReference>
<dbReference type="InterPro" id="IPR022346">
    <property type="entry name" value="T2SS_GspH"/>
</dbReference>
<sequence length="147" mass="16304">MTRHHKNGFTLIEVLIVVAILGGVLGFAIPSAMQIMRHMQGDQFIETLSADLYLAANEALSYRGIVRVKFEPWNGIYVVHRIWETYQKKVKIPAGFVVSYNFGDGTLIFNELGHVLQGGTITVVYPNGVAKKITVYMVSGRFAISTA</sequence>
<name>A0A511V7U5_9BACL</name>
<dbReference type="RefSeq" id="WP_146810257.1">
    <property type="nucleotide sequence ID" value="NZ_BJXX01000109.1"/>
</dbReference>
<gene>
    <name evidence="12" type="ORF">ADA01nite_24670</name>
</gene>
<dbReference type="SUPFAM" id="SSF54523">
    <property type="entry name" value="Pili subunits"/>
    <property type="match status" value="1"/>
</dbReference>
<evidence type="ECO:0000256" key="5">
    <source>
        <dbReference type="ARBA" id="ARBA00022519"/>
    </source>
</evidence>
<feature type="transmembrane region" description="Helical" evidence="10">
    <location>
        <begin position="12"/>
        <end position="29"/>
    </location>
</feature>
<dbReference type="Pfam" id="PF07963">
    <property type="entry name" value="N_methyl"/>
    <property type="match status" value="1"/>
</dbReference>
<keyword evidence="4" id="KW-0488">Methylation</keyword>
<dbReference type="GO" id="GO:0015628">
    <property type="term" value="P:protein secretion by the type II secretion system"/>
    <property type="evidence" value="ECO:0007669"/>
    <property type="project" value="InterPro"/>
</dbReference>
<dbReference type="InterPro" id="IPR012902">
    <property type="entry name" value="N_methyl_site"/>
</dbReference>
<keyword evidence="5" id="KW-0997">Cell inner membrane</keyword>
<dbReference type="InterPro" id="IPR016785">
    <property type="entry name" value="ComGD"/>
</dbReference>
<evidence type="ECO:0000313" key="13">
    <source>
        <dbReference type="Proteomes" id="UP000321157"/>
    </source>
</evidence>
<protein>
    <recommendedName>
        <fullName evidence="11">General secretion pathway GspH domain-containing protein</fullName>
    </recommendedName>
</protein>
<comment type="subcellular location">
    <subcellularLocation>
        <location evidence="2">Cell inner membrane</location>
        <topology evidence="2">Single-pass membrane protein</topology>
    </subcellularLocation>
    <subcellularLocation>
        <location evidence="1">Cell surface</location>
    </subcellularLocation>
</comment>
<dbReference type="OrthoDB" id="2679978at2"/>
<keyword evidence="6 10" id="KW-0812">Transmembrane</keyword>
<comment type="caution">
    <text evidence="12">The sequence shown here is derived from an EMBL/GenBank/DDBJ whole genome shotgun (WGS) entry which is preliminary data.</text>
</comment>
<keyword evidence="9" id="KW-0178">Competence</keyword>
<dbReference type="GO" id="GO:0015627">
    <property type="term" value="C:type II protein secretion system complex"/>
    <property type="evidence" value="ECO:0007669"/>
    <property type="project" value="InterPro"/>
</dbReference>
<evidence type="ECO:0000256" key="3">
    <source>
        <dbReference type="ARBA" id="ARBA00022475"/>
    </source>
</evidence>
<proteinExistence type="predicted"/>
<dbReference type="Gene3D" id="3.30.700.10">
    <property type="entry name" value="Glycoprotein, Type 4 Pilin"/>
    <property type="match status" value="1"/>
</dbReference>
<dbReference type="Pfam" id="PF12019">
    <property type="entry name" value="GspH"/>
    <property type="match status" value="1"/>
</dbReference>
<dbReference type="InterPro" id="IPR045584">
    <property type="entry name" value="Pilin-like"/>
</dbReference>
<evidence type="ECO:0000256" key="6">
    <source>
        <dbReference type="ARBA" id="ARBA00022692"/>
    </source>
</evidence>
<evidence type="ECO:0000313" key="12">
    <source>
        <dbReference type="EMBL" id="GEN35007.1"/>
    </source>
</evidence>
<dbReference type="Proteomes" id="UP000321157">
    <property type="component" value="Unassembled WGS sequence"/>
</dbReference>
<evidence type="ECO:0000256" key="7">
    <source>
        <dbReference type="ARBA" id="ARBA00022989"/>
    </source>
</evidence>
<evidence type="ECO:0000256" key="9">
    <source>
        <dbReference type="ARBA" id="ARBA00023287"/>
    </source>
</evidence>
<dbReference type="EMBL" id="BJXX01000109">
    <property type="protein sequence ID" value="GEN35007.1"/>
    <property type="molecule type" value="Genomic_DNA"/>
</dbReference>
<evidence type="ECO:0000259" key="11">
    <source>
        <dbReference type="Pfam" id="PF12019"/>
    </source>
</evidence>
<dbReference type="AlphaFoldDB" id="A0A511V7U5"/>
<evidence type="ECO:0000256" key="8">
    <source>
        <dbReference type="ARBA" id="ARBA00023136"/>
    </source>
</evidence>
<evidence type="ECO:0000256" key="4">
    <source>
        <dbReference type="ARBA" id="ARBA00022481"/>
    </source>
</evidence>
<feature type="domain" description="General secretion pathway GspH" evidence="11">
    <location>
        <begin position="46"/>
        <end position="135"/>
    </location>
</feature>
<evidence type="ECO:0000256" key="2">
    <source>
        <dbReference type="ARBA" id="ARBA00004377"/>
    </source>
</evidence>
<dbReference type="PIRSF" id="PIRSF021292">
    <property type="entry name" value="Competence_ComGD"/>
    <property type="match status" value="1"/>
</dbReference>
<keyword evidence="8 10" id="KW-0472">Membrane</keyword>
<accession>A0A511V7U5</accession>
<keyword evidence="13" id="KW-1185">Reference proteome</keyword>
<dbReference type="GO" id="GO:0030420">
    <property type="term" value="P:establishment of competence for transformation"/>
    <property type="evidence" value="ECO:0007669"/>
    <property type="project" value="UniProtKB-KW"/>
</dbReference>
<dbReference type="GO" id="GO:0005886">
    <property type="term" value="C:plasma membrane"/>
    <property type="evidence" value="ECO:0007669"/>
    <property type="project" value="UniProtKB-SubCell"/>
</dbReference>
<organism evidence="12 13">
    <name type="scientific">Aneurinibacillus danicus</name>
    <dbReference type="NCBI Taxonomy" id="267746"/>
    <lineage>
        <taxon>Bacteria</taxon>
        <taxon>Bacillati</taxon>
        <taxon>Bacillota</taxon>
        <taxon>Bacilli</taxon>
        <taxon>Bacillales</taxon>
        <taxon>Paenibacillaceae</taxon>
        <taxon>Aneurinibacillus group</taxon>
        <taxon>Aneurinibacillus</taxon>
    </lineage>
</organism>